<evidence type="ECO:0000256" key="1">
    <source>
        <dbReference type="SAM" id="MobiDB-lite"/>
    </source>
</evidence>
<evidence type="ECO:0000313" key="4">
    <source>
        <dbReference type="Proteomes" id="UP000701801"/>
    </source>
</evidence>
<proteinExistence type="predicted"/>
<accession>A0A9N9M3T1</accession>
<name>A0A9N9M3T1_9HELO</name>
<dbReference type="OrthoDB" id="5421770at2759"/>
<evidence type="ECO:0000259" key="2">
    <source>
        <dbReference type="Pfam" id="PF22980"/>
    </source>
</evidence>
<dbReference type="EMBL" id="CAJVRM010000731">
    <property type="protein sequence ID" value="CAG8983604.1"/>
    <property type="molecule type" value="Genomic_DNA"/>
</dbReference>
<feature type="compositionally biased region" description="Acidic residues" evidence="1">
    <location>
        <begin position="127"/>
        <end position="145"/>
    </location>
</feature>
<dbReference type="AlphaFoldDB" id="A0A9N9M3T1"/>
<evidence type="ECO:0000313" key="3">
    <source>
        <dbReference type="EMBL" id="CAG8983604.1"/>
    </source>
</evidence>
<organism evidence="3 4">
    <name type="scientific">Hymenoscyphus albidus</name>
    <dbReference type="NCBI Taxonomy" id="595503"/>
    <lineage>
        <taxon>Eukaryota</taxon>
        <taxon>Fungi</taxon>
        <taxon>Dikarya</taxon>
        <taxon>Ascomycota</taxon>
        <taxon>Pezizomycotina</taxon>
        <taxon>Leotiomycetes</taxon>
        <taxon>Helotiales</taxon>
        <taxon>Helotiaceae</taxon>
        <taxon>Hymenoscyphus</taxon>
    </lineage>
</organism>
<comment type="caution">
    <text evidence="3">The sequence shown here is derived from an EMBL/GenBank/DDBJ whole genome shotgun (WGS) entry which is preliminary data.</text>
</comment>
<feature type="region of interest" description="Disordered" evidence="1">
    <location>
        <begin position="61"/>
        <end position="145"/>
    </location>
</feature>
<reference evidence="3" key="1">
    <citation type="submission" date="2021-07" db="EMBL/GenBank/DDBJ databases">
        <authorList>
            <person name="Durling M."/>
        </authorList>
    </citation>
    <scope>NUCLEOTIDE SEQUENCE</scope>
</reference>
<dbReference type="InterPro" id="IPR054505">
    <property type="entry name" value="Myb_DNA-bind_8"/>
</dbReference>
<keyword evidence="4" id="KW-1185">Reference proteome</keyword>
<protein>
    <recommendedName>
        <fullName evidence="2">Myb-like DNA-binding domain-containing protein</fullName>
    </recommendedName>
</protein>
<dbReference type="Pfam" id="PF22980">
    <property type="entry name" value="Myb_DNA-bind_8"/>
    <property type="match status" value="1"/>
</dbReference>
<feature type="compositionally biased region" description="Basic and acidic residues" evidence="1">
    <location>
        <begin position="93"/>
        <end position="105"/>
    </location>
</feature>
<feature type="domain" description="Myb-like DNA-binding" evidence="2">
    <location>
        <begin position="17"/>
        <end position="65"/>
    </location>
</feature>
<sequence length="145" mass="15213">MSDSKDTKSDAAGMNPKDVEFLIACLQNANGGNVTIDSTGVAKDLGYDNPRSVQNRISTLKKKYNLPFGTSKGGSAAGTAASPAKVVKTKGPPKKETATKKEPAAKKGTSTKKPAARGKGKKKAAESEEEADPDEEMNDPEEEDN</sequence>
<gene>
    <name evidence="3" type="ORF">HYALB_00004625</name>
</gene>
<dbReference type="Proteomes" id="UP000701801">
    <property type="component" value="Unassembled WGS sequence"/>
</dbReference>